<sequence length="153" mass="17097">MLARGKARKIIPEGEDLEQGLVPEVEIPTSSLRSTISHDLTPNTPAPDPLNELSQQLSQLLAIMTMQQKEQNALREELAMMKADQQNQQLPTSKGANSFKFKENKPRLEQRLTSNKQVGRTRCADPPTFSGERGELDNFLAACLMNFEFKGAE</sequence>
<dbReference type="VEuPathDB" id="FungiDB:TREMEDRAFT_59608"/>
<keyword evidence="3" id="KW-1185">Reference proteome</keyword>
<comment type="caution">
    <text evidence="2">The sequence shown here is derived from an EMBL/GenBank/DDBJ whole genome shotgun (WGS) entry which is preliminary data.</text>
</comment>
<gene>
    <name evidence="2" type="ORF">M231_05015</name>
</gene>
<protein>
    <submittedName>
        <fullName evidence="2">Uncharacterized protein</fullName>
    </submittedName>
</protein>
<dbReference type="EMBL" id="SDIL01000062">
    <property type="protein sequence ID" value="RXK37682.1"/>
    <property type="molecule type" value="Genomic_DNA"/>
</dbReference>
<accession>A0A4Q1BJ99</accession>
<reference evidence="2 3" key="1">
    <citation type="submission" date="2016-06" db="EMBL/GenBank/DDBJ databases">
        <title>Evolution of pathogenesis and genome organization in the Tremellales.</title>
        <authorList>
            <person name="Cuomo C."/>
            <person name="Litvintseva A."/>
            <person name="Heitman J."/>
            <person name="Chen Y."/>
            <person name="Sun S."/>
            <person name="Springer D."/>
            <person name="Dromer F."/>
            <person name="Young S."/>
            <person name="Zeng Q."/>
            <person name="Chapman S."/>
            <person name="Gujja S."/>
            <person name="Saif S."/>
            <person name="Birren B."/>
        </authorList>
    </citation>
    <scope>NUCLEOTIDE SEQUENCE [LARGE SCALE GENOMIC DNA]</scope>
    <source>
        <strain evidence="2 3">ATCC 28783</strain>
    </source>
</reference>
<evidence type="ECO:0000313" key="2">
    <source>
        <dbReference type="EMBL" id="RXK37682.1"/>
    </source>
</evidence>
<dbReference type="InParanoid" id="A0A4Q1BJ99"/>
<feature type="region of interest" description="Disordered" evidence="1">
    <location>
        <begin position="83"/>
        <end position="103"/>
    </location>
</feature>
<evidence type="ECO:0000256" key="1">
    <source>
        <dbReference type="SAM" id="MobiDB-lite"/>
    </source>
</evidence>
<feature type="compositionally biased region" description="Polar residues" evidence="1">
    <location>
        <begin position="84"/>
        <end position="96"/>
    </location>
</feature>
<proteinExistence type="predicted"/>
<evidence type="ECO:0000313" key="3">
    <source>
        <dbReference type="Proteomes" id="UP000289152"/>
    </source>
</evidence>
<dbReference type="Proteomes" id="UP000289152">
    <property type="component" value="Unassembled WGS sequence"/>
</dbReference>
<organism evidence="2 3">
    <name type="scientific">Tremella mesenterica</name>
    <name type="common">Jelly fungus</name>
    <dbReference type="NCBI Taxonomy" id="5217"/>
    <lineage>
        <taxon>Eukaryota</taxon>
        <taxon>Fungi</taxon>
        <taxon>Dikarya</taxon>
        <taxon>Basidiomycota</taxon>
        <taxon>Agaricomycotina</taxon>
        <taxon>Tremellomycetes</taxon>
        <taxon>Tremellales</taxon>
        <taxon>Tremellaceae</taxon>
        <taxon>Tremella</taxon>
    </lineage>
</organism>
<dbReference type="AlphaFoldDB" id="A0A4Q1BJ99"/>
<name>A0A4Q1BJ99_TREME</name>